<reference evidence="1 2" key="1">
    <citation type="submission" date="2019-06" db="EMBL/GenBank/DDBJ databases">
        <title>Wine fermentation using esterase from Monascus purpureus.</title>
        <authorList>
            <person name="Geng C."/>
            <person name="Zhang Y."/>
        </authorList>
    </citation>
    <scope>NUCLEOTIDE SEQUENCE [LARGE SCALE GENOMIC DNA]</scope>
    <source>
        <strain evidence="1">HQ1</strain>
    </source>
</reference>
<gene>
    <name evidence="1" type="ORF">MPDQ_002869</name>
</gene>
<evidence type="ECO:0000313" key="2">
    <source>
        <dbReference type="Proteomes" id="UP000319663"/>
    </source>
</evidence>
<dbReference type="AlphaFoldDB" id="A0A507QM72"/>
<accession>A0A507QM72</accession>
<comment type="caution">
    <text evidence="1">The sequence shown here is derived from an EMBL/GenBank/DDBJ whole genome shotgun (WGS) entry which is preliminary data.</text>
</comment>
<proteinExistence type="predicted"/>
<keyword evidence="2" id="KW-1185">Reference proteome</keyword>
<dbReference type="EMBL" id="VIFY01000193">
    <property type="protein sequence ID" value="TQB68741.1"/>
    <property type="molecule type" value="Genomic_DNA"/>
</dbReference>
<evidence type="ECO:0000313" key="1">
    <source>
        <dbReference type="EMBL" id="TQB68741.1"/>
    </source>
</evidence>
<name>A0A507QM72_MONPU</name>
<organism evidence="1 2">
    <name type="scientific">Monascus purpureus</name>
    <name type="common">Red mold</name>
    <name type="synonym">Monascus anka</name>
    <dbReference type="NCBI Taxonomy" id="5098"/>
    <lineage>
        <taxon>Eukaryota</taxon>
        <taxon>Fungi</taxon>
        <taxon>Dikarya</taxon>
        <taxon>Ascomycota</taxon>
        <taxon>Pezizomycotina</taxon>
        <taxon>Eurotiomycetes</taxon>
        <taxon>Eurotiomycetidae</taxon>
        <taxon>Eurotiales</taxon>
        <taxon>Aspergillaceae</taxon>
        <taxon>Monascus</taxon>
    </lineage>
</organism>
<sequence>MADGLNQARALRVAEIINDYRTLLVHISQQSTPVPQEEYYEEGYVVMRECLAAAQSLMSSNYNPHPMPGNGDEESEKMQLQRVILDSSARRFQAHKIYLRIAAAKRWAMNRAVVLRGHRPTGHHSSQLKAVDRTFREELAQITDQHVLADLRAADMRAGYWVNEDPSLNSIIRWIRSSS</sequence>
<dbReference type="OrthoDB" id="4510061at2759"/>
<protein>
    <submittedName>
        <fullName evidence="1">Uncharacterized protein</fullName>
    </submittedName>
</protein>
<dbReference type="Proteomes" id="UP000319663">
    <property type="component" value="Unassembled WGS sequence"/>
</dbReference>